<reference evidence="2" key="1">
    <citation type="submission" date="2022-12" db="EMBL/GenBank/DDBJ databases">
        <title>Reference genome sequencing for broad-spectrum identification of bacterial and archaeal isolates by mass spectrometry.</title>
        <authorList>
            <person name="Sekiguchi Y."/>
            <person name="Tourlousse D.M."/>
        </authorList>
    </citation>
    <scope>NUCLEOTIDE SEQUENCE</scope>
    <source>
        <strain evidence="2">LLR39Z86</strain>
    </source>
</reference>
<feature type="transmembrane region" description="Helical" evidence="1">
    <location>
        <begin position="20"/>
        <end position="39"/>
    </location>
</feature>
<proteinExistence type="predicted"/>
<evidence type="ECO:0000313" key="3">
    <source>
        <dbReference type="Proteomes" id="UP001144313"/>
    </source>
</evidence>
<keyword evidence="3" id="KW-1185">Reference proteome</keyword>
<comment type="caution">
    <text evidence="2">The sequence shown here is derived from an EMBL/GenBank/DDBJ whole genome shotgun (WGS) entry which is preliminary data.</text>
</comment>
<keyword evidence="1" id="KW-0812">Transmembrane</keyword>
<dbReference type="RefSeq" id="WP_270113675.1">
    <property type="nucleotide sequence ID" value="NZ_BAAAOL010000017.1"/>
</dbReference>
<protein>
    <submittedName>
        <fullName evidence="2">Uncharacterized protein</fullName>
    </submittedName>
</protein>
<gene>
    <name evidence="2" type="ORF">GALLR39Z86_32010</name>
</gene>
<evidence type="ECO:0000256" key="1">
    <source>
        <dbReference type="SAM" id="Phobius"/>
    </source>
</evidence>
<dbReference type="Proteomes" id="UP001144313">
    <property type="component" value="Unassembled WGS sequence"/>
</dbReference>
<keyword evidence="1" id="KW-1133">Transmembrane helix</keyword>
<name>A0A9W6LI57_9ACTN</name>
<organism evidence="2 3">
    <name type="scientific">Glycomyces algeriensis</name>
    <dbReference type="NCBI Taxonomy" id="256037"/>
    <lineage>
        <taxon>Bacteria</taxon>
        <taxon>Bacillati</taxon>
        <taxon>Actinomycetota</taxon>
        <taxon>Actinomycetes</taxon>
        <taxon>Glycomycetales</taxon>
        <taxon>Glycomycetaceae</taxon>
        <taxon>Glycomyces</taxon>
    </lineage>
</organism>
<accession>A0A9W6LI57</accession>
<evidence type="ECO:0000313" key="2">
    <source>
        <dbReference type="EMBL" id="GLI43351.1"/>
    </source>
</evidence>
<sequence length="48" mass="5094">MYAAATFPIGLRALVPEMALQLALVVLAAAVVWLSATLWRRAVEPATA</sequence>
<dbReference type="AlphaFoldDB" id="A0A9W6LI57"/>
<dbReference type="EMBL" id="BSDT01000001">
    <property type="protein sequence ID" value="GLI43351.1"/>
    <property type="molecule type" value="Genomic_DNA"/>
</dbReference>
<keyword evidence="1" id="KW-0472">Membrane</keyword>